<sequence>MEIFVSVRNLICRFEIGFSHFPLHFRGKNPQIALQLFKCVELYSSPYNICKVKGKIPNTRIPERYKITSYKVRGKVPQT</sequence>
<dbReference type="Proteomes" id="UP001054252">
    <property type="component" value="Unassembled WGS sequence"/>
</dbReference>
<evidence type="ECO:0000313" key="2">
    <source>
        <dbReference type="Proteomes" id="UP001054252"/>
    </source>
</evidence>
<keyword evidence="2" id="KW-1185">Reference proteome</keyword>
<proteinExistence type="predicted"/>
<comment type="caution">
    <text evidence="1">The sequence shown here is derived from an EMBL/GenBank/DDBJ whole genome shotgun (WGS) entry which is preliminary data.</text>
</comment>
<dbReference type="AlphaFoldDB" id="A0AAV5LHC1"/>
<evidence type="ECO:0000313" key="1">
    <source>
        <dbReference type="EMBL" id="GKV36709.1"/>
    </source>
</evidence>
<organism evidence="1 2">
    <name type="scientific">Rubroshorea leprosula</name>
    <dbReference type="NCBI Taxonomy" id="152421"/>
    <lineage>
        <taxon>Eukaryota</taxon>
        <taxon>Viridiplantae</taxon>
        <taxon>Streptophyta</taxon>
        <taxon>Embryophyta</taxon>
        <taxon>Tracheophyta</taxon>
        <taxon>Spermatophyta</taxon>
        <taxon>Magnoliopsida</taxon>
        <taxon>eudicotyledons</taxon>
        <taxon>Gunneridae</taxon>
        <taxon>Pentapetalae</taxon>
        <taxon>rosids</taxon>
        <taxon>malvids</taxon>
        <taxon>Malvales</taxon>
        <taxon>Dipterocarpaceae</taxon>
        <taxon>Rubroshorea</taxon>
    </lineage>
</organism>
<protein>
    <submittedName>
        <fullName evidence="1">Uncharacterized protein</fullName>
    </submittedName>
</protein>
<dbReference type="EMBL" id="BPVZ01000118">
    <property type="protein sequence ID" value="GKV36709.1"/>
    <property type="molecule type" value="Genomic_DNA"/>
</dbReference>
<name>A0AAV5LHC1_9ROSI</name>
<reference evidence="1 2" key="1">
    <citation type="journal article" date="2021" name="Commun. Biol.">
        <title>The genome of Shorea leprosula (Dipterocarpaceae) highlights the ecological relevance of drought in aseasonal tropical rainforests.</title>
        <authorList>
            <person name="Ng K.K.S."/>
            <person name="Kobayashi M.J."/>
            <person name="Fawcett J.A."/>
            <person name="Hatakeyama M."/>
            <person name="Paape T."/>
            <person name="Ng C.H."/>
            <person name="Ang C.C."/>
            <person name="Tnah L.H."/>
            <person name="Lee C.T."/>
            <person name="Nishiyama T."/>
            <person name="Sese J."/>
            <person name="O'Brien M.J."/>
            <person name="Copetti D."/>
            <person name="Mohd Noor M.I."/>
            <person name="Ong R.C."/>
            <person name="Putra M."/>
            <person name="Sireger I.Z."/>
            <person name="Indrioko S."/>
            <person name="Kosugi Y."/>
            <person name="Izuno A."/>
            <person name="Isagi Y."/>
            <person name="Lee S.L."/>
            <person name="Shimizu K.K."/>
        </authorList>
    </citation>
    <scope>NUCLEOTIDE SEQUENCE [LARGE SCALE GENOMIC DNA]</scope>
    <source>
        <strain evidence="1">214</strain>
    </source>
</reference>
<gene>
    <name evidence="1" type="ORF">SLEP1_g44809</name>
</gene>
<accession>A0AAV5LHC1</accession>